<keyword evidence="2" id="KW-1185">Reference proteome</keyword>
<dbReference type="AlphaFoldDB" id="A0A9P9YX36"/>
<protein>
    <submittedName>
        <fullName evidence="1">Uncharacterized protein</fullName>
    </submittedName>
</protein>
<reference evidence="1" key="1">
    <citation type="journal article" date="2023" name="Genome Biol. Evol.">
        <title>Long-read-based Genome Assembly of Drosophila gunungcola Reveals Fewer Chemosensory Genes in Flower-breeding Species.</title>
        <authorList>
            <person name="Negi A."/>
            <person name="Liao B.Y."/>
            <person name="Yeh S.D."/>
        </authorList>
    </citation>
    <scope>NUCLEOTIDE SEQUENCE</scope>
    <source>
        <strain evidence="1">Sukarami</strain>
    </source>
</reference>
<sequence length="79" mass="8952">MCIDNTAHIDKLPLVNKPDVFGLHPNAEIGYYTMAARNIWNSLIELQPQTGKWPSNFKPPICSRDIPHFTLVITRSFTG</sequence>
<dbReference type="GO" id="GO:0007018">
    <property type="term" value="P:microtubule-based movement"/>
    <property type="evidence" value="ECO:0007669"/>
    <property type="project" value="InterPro"/>
</dbReference>
<name>A0A9P9YX36_9MUSC</name>
<dbReference type="EMBL" id="JAMKOV010000001">
    <property type="protein sequence ID" value="KAI8044520.1"/>
    <property type="molecule type" value="Genomic_DNA"/>
</dbReference>
<proteinExistence type="predicted"/>
<accession>A0A9P9YX36</accession>
<dbReference type="PANTHER" id="PTHR22878:SF63">
    <property type="entry name" value="DYNEIN AXONEMAL HEAVY CHAIN 10"/>
    <property type="match status" value="1"/>
</dbReference>
<dbReference type="GO" id="GO:0030286">
    <property type="term" value="C:dynein complex"/>
    <property type="evidence" value="ECO:0007669"/>
    <property type="project" value="InterPro"/>
</dbReference>
<dbReference type="GO" id="GO:0051959">
    <property type="term" value="F:dynein light intermediate chain binding"/>
    <property type="evidence" value="ECO:0007669"/>
    <property type="project" value="InterPro"/>
</dbReference>
<comment type="caution">
    <text evidence="1">The sequence shown here is derived from an EMBL/GenBank/DDBJ whole genome shotgun (WGS) entry which is preliminary data.</text>
</comment>
<dbReference type="InterPro" id="IPR026983">
    <property type="entry name" value="DHC"/>
</dbReference>
<dbReference type="Proteomes" id="UP001059596">
    <property type="component" value="Chromosome 3R"/>
</dbReference>
<evidence type="ECO:0000313" key="1">
    <source>
        <dbReference type="EMBL" id="KAI8044520.1"/>
    </source>
</evidence>
<evidence type="ECO:0000313" key="2">
    <source>
        <dbReference type="Proteomes" id="UP001059596"/>
    </source>
</evidence>
<organism evidence="1 2">
    <name type="scientific">Drosophila gunungcola</name>
    <name type="common">fruit fly</name>
    <dbReference type="NCBI Taxonomy" id="103775"/>
    <lineage>
        <taxon>Eukaryota</taxon>
        <taxon>Metazoa</taxon>
        <taxon>Ecdysozoa</taxon>
        <taxon>Arthropoda</taxon>
        <taxon>Hexapoda</taxon>
        <taxon>Insecta</taxon>
        <taxon>Pterygota</taxon>
        <taxon>Neoptera</taxon>
        <taxon>Endopterygota</taxon>
        <taxon>Diptera</taxon>
        <taxon>Brachycera</taxon>
        <taxon>Muscomorpha</taxon>
        <taxon>Ephydroidea</taxon>
        <taxon>Drosophilidae</taxon>
        <taxon>Drosophila</taxon>
        <taxon>Sophophora</taxon>
    </lineage>
</organism>
<dbReference type="PANTHER" id="PTHR22878">
    <property type="entry name" value="DYNEIN HEAVY CHAIN 6, AXONEMAL-LIKE-RELATED"/>
    <property type="match status" value="1"/>
</dbReference>
<dbReference type="GO" id="GO:0045505">
    <property type="term" value="F:dynein intermediate chain binding"/>
    <property type="evidence" value="ECO:0007669"/>
    <property type="project" value="InterPro"/>
</dbReference>
<gene>
    <name evidence="1" type="ORF">M5D96_000689</name>
</gene>